<evidence type="ECO:0000313" key="2">
    <source>
        <dbReference type="EMBL" id="MBB6514440.1"/>
    </source>
</evidence>
<feature type="transmembrane region" description="Helical" evidence="1">
    <location>
        <begin position="58"/>
        <end position="78"/>
    </location>
</feature>
<keyword evidence="3" id="KW-1185">Reference proteome</keyword>
<comment type="caution">
    <text evidence="2">The sequence shown here is derived from an EMBL/GenBank/DDBJ whole genome shotgun (WGS) entry which is preliminary data.</text>
</comment>
<dbReference type="RefSeq" id="WP_246384571.1">
    <property type="nucleotide sequence ID" value="NZ_BAAACU010000045.1"/>
</dbReference>
<accession>A0A841RJI5</accession>
<keyword evidence="1" id="KW-1133">Transmembrane helix</keyword>
<proteinExistence type="predicted"/>
<name>A0A841RJI5_9BACI</name>
<dbReference type="EMBL" id="JACHON010000046">
    <property type="protein sequence ID" value="MBB6514440.1"/>
    <property type="molecule type" value="Genomic_DNA"/>
</dbReference>
<dbReference type="AlphaFoldDB" id="A0A841RJI5"/>
<sequence length="81" mass="9482">MERLKDYKTLSWTCIIMCLLLWVPNIGFQISSPFWMLVFILGPLGIVFAALNKNILLIILNIMMTFSFFIFMAISYYVNSF</sequence>
<feature type="transmembrane region" description="Helical" evidence="1">
    <location>
        <begin position="9"/>
        <end position="28"/>
    </location>
</feature>
<dbReference type="Proteomes" id="UP000572212">
    <property type="component" value="Unassembled WGS sequence"/>
</dbReference>
<keyword evidence="1" id="KW-0812">Transmembrane</keyword>
<evidence type="ECO:0000256" key="1">
    <source>
        <dbReference type="SAM" id="Phobius"/>
    </source>
</evidence>
<organism evidence="2 3">
    <name type="scientific">Gracilibacillus halotolerans</name>
    <dbReference type="NCBI Taxonomy" id="74386"/>
    <lineage>
        <taxon>Bacteria</taxon>
        <taxon>Bacillati</taxon>
        <taxon>Bacillota</taxon>
        <taxon>Bacilli</taxon>
        <taxon>Bacillales</taxon>
        <taxon>Bacillaceae</taxon>
        <taxon>Gracilibacillus</taxon>
    </lineage>
</organism>
<gene>
    <name evidence="2" type="ORF">GGQ92_003291</name>
</gene>
<evidence type="ECO:0000313" key="3">
    <source>
        <dbReference type="Proteomes" id="UP000572212"/>
    </source>
</evidence>
<protein>
    <submittedName>
        <fullName evidence="2">Uncharacterized protein</fullName>
    </submittedName>
</protein>
<keyword evidence="1" id="KW-0472">Membrane</keyword>
<feature type="transmembrane region" description="Helical" evidence="1">
    <location>
        <begin position="34"/>
        <end position="51"/>
    </location>
</feature>
<reference evidence="2 3" key="1">
    <citation type="submission" date="2020-08" db="EMBL/GenBank/DDBJ databases">
        <title>Genomic Encyclopedia of Type Strains, Phase IV (KMG-IV): sequencing the most valuable type-strain genomes for metagenomic binning, comparative biology and taxonomic classification.</title>
        <authorList>
            <person name="Goeker M."/>
        </authorList>
    </citation>
    <scope>NUCLEOTIDE SEQUENCE [LARGE SCALE GENOMIC DNA]</scope>
    <source>
        <strain evidence="2 3">DSM 11805</strain>
    </source>
</reference>